<comment type="caution">
    <text evidence="3">The sequence shown here is derived from an EMBL/GenBank/DDBJ whole genome shotgun (WGS) entry which is preliminary data.</text>
</comment>
<name>K2G3K1_9BACT</name>
<feature type="transmembrane region" description="Helical" evidence="2">
    <location>
        <begin position="306"/>
        <end position="332"/>
    </location>
</feature>
<dbReference type="Gene3D" id="1.10.287.1490">
    <property type="match status" value="1"/>
</dbReference>
<feature type="transmembrane region" description="Helical" evidence="2">
    <location>
        <begin position="344"/>
        <end position="364"/>
    </location>
</feature>
<accession>K2G3K1</accession>
<reference evidence="3" key="1">
    <citation type="journal article" date="2012" name="Science">
        <title>Fermentation, hydrogen, and sulfur metabolism in multiple uncultivated bacterial phyla.</title>
        <authorList>
            <person name="Wrighton K.C."/>
            <person name="Thomas B.C."/>
            <person name="Sharon I."/>
            <person name="Miller C.S."/>
            <person name="Castelle C.J."/>
            <person name="VerBerkmoes N.C."/>
            <person name="Wilkins M.J."/>
            <person name="Hettich R.L."/>
            <person name="Lipton M.S."/>
            <person name="Williams K.H."/>
            <person name="Long P.E."/>
            <person name="Banfield J.F."/>
        </authorList>
    </citation>
    <scope>NUCLEOTIDE SEQUENCE [LARGE SCALE GENOMIC DNA]</scope>
</reference>
<dbReference type="EMBL" id="AMFJ01000266">
    <property type="protein sequence ID" value="EKE28907.1"/>
    <property type="molecule type" value="Genomic_DNA"/>
</dbReference>
<protein>
    <submittedName>
        <fullName evidence="3">Uncharacterized protein</fullName>
    </submittedName>
</protein>
<feature type="transmembrane region" description="Helical" evidence="2">
    <location>
        <begin position="384"/>
        <end position="409"/>
    </location>
</feature>
<evidence type="ECO:0000256" key="2">
    <source>
        <dbReference type="SAM" id="Phobius"/>
    </source>
</evidence>
<keyword evidence="2" id="KW-1133">Transmembrane helix</keyword>
<feature type="coiled-coil region" evidence="1">
    <location>
        <begin position="54"/>
        <end position="134"/>
    </location>
</feature>
<gene>
    <name evidence="3" type="ORF">ACD_2C00266G0013</name>
</gene>
<proteinExistence type="predicted"/>
<keyword evidence="2" id="KW-0812">Transmembrane</keyword>
<dbReference type="AlphaFoldDB" id="K2G3K1"/>
<feature type="transmembrane region" description="Helical" evidence="2">
    <location>
        <begin position="268"/>
        <end position="285"/>
    </location>
</feature>
<organism evidence="3">
    <name type="scientific">uncultured bacterium</name>
    <name type="common">gcode 4</name>
    <dbReference type="NCBI Taxonomy" id="1234023"/>
    <lineage>
        <taxon>Bacteria</taxon>
        <taxon>environmental samples</taxon>
    </lineage>
</organism>
<sequence>MIAEIFQEWENYFQTYLDDVLKLRAKNLEKWQPFNVVDKDIQDNAYNVLISDHIAEYNQKKASIESEIKKIEITINKINAQFTQRVNALNNWEWSNAAQIADVKKMLEANKYKIANLEEELRRLFNNLDSIKDNFETWVRQASSLQDEILSSIKAYRDRLDLLLSSNDRELRDYIEERKKKLDEECDNFSKSLILKMDEYTNAIKNDLEAYRQKKQQDFDSIYKIDSYIKQWAKMEEETAKIQETKDKIEEVKAWLVDTNSRQFIKNITWLILLLVVSLYDYIFLSKIFVDIFDVQGWDPQWLKETLFWVVSWLNLLAGWVLLLLIFLYTMWSKVFEKWSKIEWVIIKWLVILIVLSLVVFSIVDIKLGWKWQIIYSFIQTEWVFIELVLRLLMLPVLLVWDFILLKMIVWEDFYLWDIIFKIFLSPFYLIYLTGKLFVDTFNYLTMGLIIEKKRKKVLEMNMQNEFIIKQSIKPDIRLDSDLSSILLNERTMDPIDWQYISTDSLSATLPSISAWLQSSFWELSKINDLVKSIEVDIENKIRWYSDMSIKEKAENKLKAEQLKVEQANYLQSYIEARNKLIANLKTSNEWLNEIQSSLKKWIMSWYRKYILVNI</sequence>
<evidence type="ECO:0000313" key="3">
    <source>
        <dbReference type="EMBL" id="EKE28907.1"/>
    </source>
</evidence>
<keyword evidence="2" id="KW-0472">Membrane</keyword>
<keyword evidence="1" id="KW-0175">Coiled coil</keyword>
<evidence type="ECO:0000256" key="1">
    <source>
        <dbReference type="SAM" id="Coils"/>
    </source>
</evidence>
<dbReference type="SUPFAM" id="SSF47162">
    <property type="entry name" value="Apolipoprotein"/>
    <property type="match status" value="1"/>
</dbReference>